<dbReference type="RefSeq" id="WP_126757209.1">
    <property type="nucleotide sequence ID" value="NZ_PIPQ01000002.1"/>
</dbReference>
<comment type="subcellular location">
    <subcellularLocation>
        <location evidence="1">Cell inner membrane</location>
        <topology evidence="1">Single-pass membrane protein</topology>
    </subcellularLocation>
</comment>
<evidence type="ECO:0000256" key="10">
    <source>
        <dbReference type="PIRNR" id="PIRNR006291"/>
    </source>
</evidence>
<dbReference type="GO" id="GO:0005886">
    <property type="term" value="C:plasma membrane"/>
    <property type="evidence" value="ECO:0007669"/>
    <property type="project" value="UniProtKB-SubCell"/>
</dbReference>
<sequence>MKKLRQRLQPHLQPFIARWQGLQQREQRLLLGLAALLVFTTLWLGVWKPLHEGVERAEQQLRSQQSYQAWFERQAARIYQQQADSTHQAGVQPLQQQELSAFLSRTTAELELNITRIQPQNDAQVLVFDEAHFTTLLTLIERLVARGVAIESLDVSETNTPGVVRVRRLQVRVEA</sequence>
<evidence type="ECO:0000256" key="9">
    <source>
        <dbReference type="ARBA" id="ARBA00023136"/>
    </source>
</evidence>
<gene>
    <name evidence="12" type="ORF">CWE15_06210</name>
</gene>
<feature type="transmembrane region" description="Helical" evidence="11">
    <location>
        <begin position="29"/>
        <end position="47"/>
    </location>
</feature>
<accession>A0A432X828</accession>
<dbReference type="OrthoDB" id="6624834at2"/>
<organism evidence="12 13">
    <name type="scientific">Aliidiomarina taiwanensis</name>
    <dbReference type="NCBI Taxonomy" id="946228"/>
    <lineage>
        <taxon>Bacteria</taxon>
        <taxon>Pseudomonadati</taxon>
        <taxon>Pseudomonadota</taxon>
        <taxon>Gammaproteobacteria</taxon>
        <taxon>Alteromonadales</taxon>
        <taxon>Idiomarinaceae</taxon>
        <taxon>Aliidiomarina</taxon>
    </lineage>
</organism>
<keyword evidence="5 10" id="KW-0997">Cell inner membrane</keyword>
<name>A0A432X828_9GAMM</name>
<evidence type="ECO:0000256" key="5">
    <source>
        <dbReference type="ARBA" id="ARBA00022519"/>
    </source>
</evidence>
<dbReference type="GO" id="GO:0015627">
    <property type="term" value="C:type II protein secretion system complex"/>
    <property type="evidence" value="ECO:0007669"/>
    <property type="project" value="InterPro"/>
</dbReference>
<dbReference type="Proteomes" id="UP000286976">
    <property type="component" value="Unassembled WGS sequence"/>
</dbReference>
<keyword evidence="7 10" id="KW-0653">Protein transport</keyword>
<keyword evidence="8 11" id="KW-1133">Transmembrane helix</keyword>
<keyword evidence="3 10" id="KW-0813">Transport</keyword>
<dbReference type="Gene3D" id="3.30.1360.100">
    <property type="entry name" value="General secretion pathway protein M, EpsM"/>
    <property type="match status" value="1"/>
</dbReference>
<dbReference type="InterPro" id="IPR023229">
    <property type="entry name" value="T2SS_M_periplasmic_sf"/>
</dbReference>
<keyword evidence="9 10" id="KW-0472">Membrane</keyword>
<dbReference type="PIRSF" id="PIRSF006291">
    <property type="entry name" value="GspM"/>
    <property type="match status" value="1"/>
</dbReference>
<dbReference type="GO" id="GO:0015628">
    <property type="term" value="P:protein secretion by the type II secretion system"/>
    <property type="evidence" value="ECO:0007669"/>
    <property type="project" value="InterPro"/>
</dbReference>
<dbReference type="Pfam" id="PF04612">
    <property type="entry name" value="T2SSM"/>
    <property type="match status" value="1"/>
</dbReference>
<keyword evidence="4 10" id="KW-1003">Cell membrane</keyword>
<protein>
    <recommendedName>
        <fullName evidence="10">Type II secretion system protein M</fullName>
        <shortName evidence="10">T2SS protein M</shortName>
    </recommendedName>
    <alternativeName>
        <fullName evidence="10">General secretion pathway protein M</fullName>
    </alternativeName>
</protein>
<keyword evidence="6 11" id="KW-0812">Transmembrane</keyword>
<evidence type="ECO:0000256" key="8">
    <source>
        <dbReference type="ARBA" id="ARBA00022989"/>
    </source>
</evidence>
<comment type="caution">
    <text evidence="12">The sequence shown here is derived from an EMBL/GenBank/DDBJ whole genome shotgun (WGS) entry which is preliminary data.</text>
</comment>
<evidence type="ECO:0000256" key="11">
    <source>
        <dbReference type="SAM" id="Phobius"/>
    </source>
</evidence>
<evidence type="ECO:0000256" key="1">
    <source>
        <dbReference type="ARBA" id="ARBA00004377"/>
    </source>
</evidence>
<evidence type="ECO:0000256" key="2">
    <source>
        <dbReference type="ARBA" id="ARBA00010637"/>
    </source>
</evidence>
<proteinExistence type="inferred from homology"/>
<comment type="function">
    <text evidence="10">Inner membrane component of the type II secretion system required for the energy-dependent secretion of extracellular factors such as proteases and toxins from the periplasm.</text>
</comment>
<dbReference type="EMBL" id="PIPQ01000002">
    <property type="protein sequence ID" value="RUO42992.1"/>
    <property type="molecule type" value="Genomic_DNA"/>
</dbReference>
<evidence type="ECO:0000313" key="13">
    <source>
        <dbReference type="Proteomes" id="UP000286976"/>
    </source>
</evidence>
<evidence type="ECO:0000256" key="6">
    <source>
        <dbReference type="ARBA" id="ARBA00022692"/>
    </source>
</evidence>
<comment type="similarity">
    <text evidence="2 10">Belongs to the GSP M family.</text>
</comment>
<evidence type="ECO:0000256" key="7">
    <source>
        <dbReference type="ARBA" id="ARBA00022927"/>
    </source>
</evidence>
<dbReference type="InterPro" id="IPR007690">
    <property type="entry name" value="T2SS_GspM"/>
</dbReference>
<evidence type="ECO:0000256" key="3">
    <source>
        <dbReference type="ARBA" id="ARBA00022448"/>
    </source>
</evidence>
<dbReference type="SUPFAM" id="SSF103054">
    <property type="entry name" value="General secretion pathway protein M, EpsM"/>
    <property type="match status" value="1"/>
</dbReference>
<evidence type="ECO:0000256" key="4">
    <source>
        <dbReference type="ARBA" id="ARBA00022475"/>
    </source>
</evidence>
<evidence type="ECO:0000313" key="12">
    <source>
        <dbReference type="EMBL" id="RUO42992.1"/>
    </source>
</evidence>
<dbReference type="AlphaFoldDB" id="A0A432X828"/>
<keyword evidence="13" id="KW-1185">Reference proteome</keyword>
<reference evidence="12 13" key="1">
    <citation type="journal article" date="2011" name="Front. Microbiol.">
        <title>Genomic signatures of strain selection and enhancement in Bacillus atrophaeus var. globigii, a historical biowarfare simulant.</title>
        <authorList>
            <person name="Gibbons H.S."/>
            <person name="Broomall S.M."/>
            <person name="McNew L.A."/>
            <person name="Daligault H."/>
            <person name="Chapman C."/>
            <person name="Bruce D."/>
            <person name="Karavis M."/>
            <person name="Krepps M."/>
            <person name="McGregor P.A."/>
            <person name="Hong C."/>
            <person name="Park K.H."/>
            <person name="Akmal A."/>
            <person name="Feldman A."/>
            <person name="Lin J.S."/>
            <person name="Chang W.E."/>
            <person name="Higgs B.W."/>
            <person name="Demirev P."/>
            <person name="Lindquist J."/>
            <person name="Liem A."/>
            <person name="Fochler E."/>
            <person name="Read T.D."/>
            <person name="Tapia R."/>
            <person name="Johnson S."/>
            <person name="Bishop-Lilly K.A."/>
            <person name="Detter C."/>
            <person name="Han C."/>
            <person name="Sozhamannan S."/>
            <person name="Rosenzweig C.N."/>
            <person name="Skowronski E.W."/>
        </authorList>
    </citation>
    <scope>NUCLEOTIDE SEQUENCE [LARGE SCALE GENOMIC DNA]</scope>
    <source>
        <strain evidence="12 13">AIT1</strain>
    </source>
</reference>